<feature type="binding site" description="axial binding residue" evidence="9">
    <location>
        <position position="429"/>
    </location>
    <ligand>
        <name>heme</name>
        <dbReference type="ChEBI" id="CHEBI:30413"/>
    </ligand>
    <ligandPart>
        <name>Fe</name>
        <dbReference type="ChEBI" id="CHEBI:18248"/>
    </ligandPart>
</feature>
<dbReference type="PROSITE" id="PS00086">
    <property type="entry name" value="CYTOCHROME_P450"/>
    <property type="match status" value="1"/>
</dbReference>
<dbReference type="EMBL" id="JARQWQ010000021">
    <property type="protein sequence ID" value="KAK2564867.1"/>
    <property type="molecule type" value="Genomic_DNA"/>
</dbReference>
<keyword evidence="11" id="KW-1133">Transmembrane helix</keyword>
<dbReference type="CDD" id="cd11055">
    <property type="entry name" value="CYP3A-like"/>
    <property type="match status" value="1"/>
</dbReference>
<dbReference type="InterPro" id="IPR050705">
    <property type="entry name" value="Cytochrome_P450_3A"/>
</dbReference>
<sequence>MISKIDPADLSSFTWLISLLIFLSVLVYWMGVSSYSLVSHVNLPGPKPFPFIGNLYEAIYKYDGLHNAFMAYDKKYGKVYKLFLGRDPIIVVTDLEIIKRILVTDFDKFRNRPEVLAGNPPLDKGLFGARDGDWKRIRSILTPTFSASKLKEIIPIIEEAVNVLLPKFDSLAKDDKSVDVSTPFGQFSLDVILTAGFGLKTDIQTKPEPELVDKILTVFSVPTFQRAISMFPFFRQIRKIFHLSPIQHVPYFAKMAKSVLDLRRSGSVGRRDLVQLMLEVEQRAGNNNEVRKLTDEEIIGQSIVFFVAGSETTGATLAFTAYYLAHHPDIQDKLLREIDDAVKSRGDESTYQFVQSLEYLERVLSEVLRLATVGYVNIRECMETCEIGGVEFPAGVGPEKFDPDRFLPELVRKRPAFSYMPFGLGPKQCIGIRLAQIEMKMALIQILQRVKFAKKEDSTGELKFRAATILQPRSPVLVKVVARSPCN</sequence>
<evidence type="ECO:0000256" key="8">
    <source>
        <dbReference type="ARBA" id="ARBA00043906"/>
    </source>
</evidence>
<dbReference type="SUPFAM" id="SSF48264">
    <property type="entry name" value="Cytochrome P450"/>
    <property type="match status" value="1"/>
</dbReference>
<proteinExistence type="inferred from homology"/>
<dbReference type="InterPro" id="IPR002401">
    <property type="entry name" value="Cyt_P450_E_grp-I"/>
</dbReference>
<evidence type="ECO:0000256" key="11">
    <source>
        <dbReference type="SAM" id="Phobius"/>
    </source>
</evidence>
<keyword evidence="13" id="KW-1185">Reference proteome</keyword>
<dbReference type="GO" id="GO:0005506">
    <property type="term" value="F:iron ion binding"/>
    <property type="evidence" value="ECO:0007669"/>
    <property type="project" value="InterPro"/>
</dbReference>
<reference evidence="12" key="1">
    <citation type="journal article" date="2023" name="G3 (Bethesda)">
        <title>Whole genome assembly and annotation of the endangered Caribbean coral Acropora cervicornis.</title>
        <authorList>
            <person name="Selwyn J.D."/>
            <person name="Vollmer S.V."/>
        </authorList>
    </citation>
    <scope>NUCLEOTIDE SEQUENCE</scope>
    <source>
        <strain evidence="12">K2</strain>
    </source>
</reference>
<dbReference type="PANTHER" id="PTHR24302:SF15">
    <property type="entry name" value="FATTY-ACID PEROXYGENASE"/>
    <property type="match status" value="1"/>
</dbReference>
<keyword evidence="6 9" id="KW-0408">Iron</keyword>
<name>A0AAD9QP74_ACRCE</name>
<accession>A0AAD9QP74</accession>
<comment type="caution">
    <text evidence="12">The sequence shown here is derived from an EMBL/GenBank/DDBJ whole genome shotgun (WGS) entry which is preliminary data.</text>
</comment>
<dbReference type="GO" id="GO:0016705">
    <property type="term" value="F:oxidoreductase activity, acting on paired donors, with incorporation or reduction of molecular oxygen"/>
    <property type="evidence" value="ECO:0007669"/>
    <property type="project" value="InterPro"/>
</dbReference>
<gene>
    <name evidence="12" type="ORF">P5673_011566</name>
</gene>
<dbReference type="PRINTS" id="PR00385">
    <property type="entry name" value="P450"/>
</dbReference>
<dbReference type="Pfam" id="PF00067">
    <property type="entry name" value="p450"/>
    <property type="match status" value="2"/>
</dbReference>
<evidence type="ECO:0000256" key="10">
    <source>
        <dbReference type="RuleBase" id="RU000461"/>
    </source>
</evidence>
<comment type="function">
    <text evidence="8">Cytochromes P450 are a group of heme-thiolate monooxygenases. They oxidize a variety of structurally unrelated compounds, including steroids, fatty acids, and xenobiotics.</text>
</comment>
<comment type="similarity">
    <text evidence="2 10">Belongs to the cytochrome P450 family.</text>
</comment>
<dbReference type="InterPro" id="IPR017972">
    <property type="entry name" value="Cyt_P450_CS"/>
</dbReference>
<evidence type="ECO:0000256" key="3">
    <source>
        <dbReference type="ARBA" id="ARBA00022617"/>
    </source>
</evidence>
<evidence type="ECO:0000256" key="5">
    <source>
        <dbReference type="ARBA" id="ARBA00023002"/>
    </source>
</evidence>
<organism evidence="12 13">
    <name type="scientific">Acropora cervicornis</name>
    <name type="common">Staghorn coral</name>
    <dbReference type="NCBI Taxonomy" id="6130"/>
    <lineage>
        <taxon>Eukaryota</taxon>
        <taxon>Metazoa</taxon>
        <taxon>Cnidaria</taxon>
        <taxon>Anthozoa</taxon>
        <taxon>Hexacorallia</taxon>
        <taxon>Scleractinia</taxon>
        <taxon>Astrocoeniina</taxon>
        <taxon>Acroporidae</taxon>
        <taxon>Acropora</taxon>
    </lineage>
</organism>
<dbReference type="GO" id="GO:0008395">
    <property type="term" value="F:steroid hydroxylase activity"/>
    <property type="evidence" value="ECO:0007669"/>
    <property type="project" value="TreeGrafter"/>
</dbReference>
<evidence type="ECO:0000256" key="7">
    <source>
        <dbReference type="ARBA" id="ARBA00023033"/>
    </source>
</evidence>
<evidence type="ECO:0000256" key="6">
    <source>
        <dbReference type="ARBA" id="ARBA00023004"/>
    </source>
</evidence>
<evidence type="ECO:0000313" key="12">
    <source>
        <dbReference type="EMBL" id="KAK2564867.1"/>
    </source>
</evidence>
<keyword evidence="4 9" id="KW-0479">Metal-binding</keyword>
<evidence type="ECO:0000256" key="9">
    <source>
        <dbReference type="PIRSR" id="PIRSR602401-1"/>
    </source>
</evidence>
<dbReference type="InterPro" id="IPR036396">
    <property type="entry name" value="Cyt_P450_sf"/>
</dbReference>
<evidence type="ECO:0000256" key="4">
    <source>
        <dbReference type="ARBA" id="ARBA00022723"/>
    </source>
</evidence>
<keyword evidence="11" id="KW-0472">Membrane</keyword>
<keyword evidence="5 10" id="KW-0560">Oxidoreductase</keyword>
<dbReference type="AlphaFoldDB" id="A0AAD9QP74"/>
<comment type="cofactor">
    <cofactor evidence="1 9">
        <name>heme</name>
        <dbReference type="ChEBI" id="CHEBI:30413"/>
    </cofactor>
</comment>
<dbReference type="Gene3D" id="1.10.630.10">
    <property type="entry name" value="Cytochrome P450"/>
    <property type="match status" value="1"/>
</dbReference>
<evidence type="ECO:0000256" key="1">
    <source>
        <dbReference type="ARBA" id="ARBA00001971"/>
    </source>
</evidence>
<protein>
    <submittedName>
        <fullName evidence="12">Cytochrome P450 3A41</fullName>
    </submittedName>
</protein>
<reference evidence="12" key="2">
    <citation type="journal article" date="2023" name="Science">
        <title>Genomic signatures of disease resistance in endangered staghorn corals.</title>
        <authorList>
            <person name="Vollmer S.V."/>
            <person name="Selwyn J.D."/>
            <person name="Despard B.A."/>
            <person name="Roesel C.L."/>
        </authorList>
    </citation>
    <scope>NUCLEOTIDE SEQUENCE</scope>
    <source>
        <strain evidence="12">K2</strain>
    </source>
</reference>
<dbReference type="PRINTS" id="PR00463">
    <property type="entry name" value="EP450I"/>
</dbReference>
<dbReference type="InterPro" id="IPR001128">
    <property type="entry name" value="Cyt_P450"/>
</dbReference>
<keyword evidence="7 10" id="KW-0503">Monooxygenase</keyword>
<keyword evidence="3 9" id="KW-0349">Heme</keyword>
<evidence type="ECO:0000256" key="2">
    <source>
        <dbReference type="ARBA" id="ARBA00010617"/>
    </source>
</evidence>
<keyword evidence="11" id="KW-0812">Transmembrane</keyword>
<dbReference type="PANTHER" id="PTHR24302">
    <property type="entry name" value="CYTOCHROME P450 FAMILY 3"/>
    <property type="match status" value="1"/>
</dbReference>
<dbReference type="Proteomes" id="UP001249851">
    <property type="component" value="Unassembled WGS sequence"/>
</dbReference>
<evidence type="ECO:0000313" key="13">
    <source>
        <dbReference type="Proteomes" id="UP001249851"/>
    </source>
</evidence>
<dbReference type="GO" id="GO:0020037">
    <property type="term" value="F:heme binding"/>
    <property type="evidence" value="ECO:0007669"/>
    <property type="project" value="InterPro"/>
</dbReference>
<feature type="transmembrane region" description="Helical" evidence="11">
    <location>
        <begin position="12"/>
        <end position="31"/>
    </location>
</feature>
<dbReference type="FunFam" id="1.10.630.10:FF:000182">
    <property type="entry name" value="Cytochrome P450 3A4"/>
    <property type="match status" value="1"/>
</dbReference>